<proteinExistence type="predicted"/>
<feature type="coiled-coil region" evidence="1">
    <location>
        <begin position="80"/>
        <end position="114"/>
    </location>
</feature>
<dbReference type="EMBL" id="AODQ01000089">
    <property type="protein sequence ID" value="EMR01801.1"/>
    <property type="molecule type" value="Genomic_DNA"/>
</dbReference>
<dbReference type="InterPro" id="IPR013587">
    <property type="entry name" value="Nitrate/nitrite_sensing"/>
</dbReference>
<dbReference type="Proteomes" id="UP000011910">
    <property type="component" value="Unassembled WGS sequence"/>
</dbReference>
<sequence>MKLIRNLRIRDKLLLLLLLLLIPLIYFVTTTVQRELRATAELNEVAAQLRESAAISAYVHEFQKERARLMAAEQDSAAYYREALQQRERTDVAEQQLQQELDDANHQFADLALAQGLRQYRRDSDKGQLNVEDFRIYSADLLNRFLYKIDENATGISNVTLSRDLIGFTNLVKTKIQLARIRSQMARTIEVGQFSIGEYGAFTAQKELYYTYLNDFKRYATMQELAAARELTNTQDYQTLAAFLYCWNATQCKTSPAMIPGKYLNCSQKA</sequence>
<protein>
    <submittedName>
        <fullName evidence="3">Nitrate and nitrite sensing</fullName>
    </submittedName>
</protein>
<dbReference type="STRING" id="1279009.ADICEAN_03065"/>
<gene>
    <name evidence="3" type="ORF">ADICEAN_03065</name>
</gene>
<feature type="domain" description="Nitrate/nitrite sensing protein" evidence="2">
    <location>
        <begin position="59"/>
        <end position="241"/>
    </location>
</feature>
<dbReference type="RefSeq" id="WP_009196451.1">
    <property type="nucleotide sequence ID" value="NZ_AODQ01000089.1"/>
</dbReference>
<evidence type="ECO:0000313" key="4">
    <source>
        <dbReference type="Proteomes" id="UP000011910"/>
    </source>
</evidence>
<dbReference type="AlphaFoldDB" id="M7N3M2"/>
<accession>M7N3M2</accession>
<comment type="caution">
    <text evidence="3">The sequence shown here is derived from an EMBL/GenBank/DDBJ whole genome shotgun (WGS) entry which is preliminary data.</text>
</comment>
<reference evidence="3 4" key="1">
    <citation type="journal article" date="2013" name="Genome Announc.">
        <title>Draft Genome Sequence of Cesiribacter andamanensis Strain AMV16T, Isolated from a Soil Sample from a Mud Volcano in the Andaman Islands, India.</title>
        <authorList>
            <person name="Shivaji S."/>
            <person name="Ara S."/>
            <person name="Begum Z."/>
            <person name="Srinivas T.N."/>
            <person name="Singh A."/>
            <person name="Kumar Pinnaka A."/>
        </authorList>
    </citation>
    <scope>NUCLEOTIDE SEQUENCE [LARGE SCALE GENOMIC DNA]</scope>
    <source>
        <strain evidence="3 4">AMV16</strain>
    </source>
</reference>
<evidence type="ECO:0000256" key="1">
    <source>
        <dbReference type="SAM" id="Coils"/>
    </source>
</evidence>
<evidence type="ECO:0000259" key="2">
    <source>
        <dbReference type="Pfam" id="PF08376"/>
    </source>
</evidence>
<keyword evidence="1" id="KW-0175">Coiled coil</keyword>
<evidence type="ECO:0000313" key="3">
    <source>
        <dbReference type="EMBL" id="EMR01801.1"/>
    </source>
</evidence>
<name>M7N3M2_9BACT</name>
<keyword evidence="4" id="KW-1185">Reference proteome</keyword>
<organism evidence="3 4">
    <name type="scientific">Cesiribacter andamanensis AMV16</name>
    <dbReference type="NCBI Taxonomy" id="1279009"/>
    <lineage>
        <taxon>Bacteria</taxon>
        <taxon>Pseudomonadati</taxon>
        <taxon>Bacteroidota</taxon>
        <taxon>Cytophagia</taxon>
        <taxon>Cytophagales</taxon>
        <taxon>Cesiribacteraceae</taxon>
        <taxon>Cesiribacter</taxon>
    </lineage>
</organism>
<dbReference type="Pfam" id="PF08376">
    <property type="entry name" value="NIT"/>
    <property type="match status" value="1"/>
</dbReference>